<evidence type="ECO:0000256" key="1">
    <source>
        <dbReference type="SAM" id="MobiDB-lite"/>
    </source>
</evidence>
<feature type="non-terminal residue" evidence="2">
    <location>
        <position position="1"/>
    </location>
</feature>
<proteinExistence type="predicted"/>
<reference evidence="2" key="1">
    <citation type="submission" date="2020-02" db="EMBL/GenBank/DDBJ databases">
        <authorList>
            <person name="Meier V. D."/>
        </authorList>
    </citation>
    <scope>NUCLEOTIDE SEQUENCE</scope>
    <source>
        <strain evidence="2">AVDCRST_MAG51</strain>
    </source>
</reference>
<gene>
    <name evidence="2" type="ORF">AVDCRST_MAG51-2728</name>
</gene>
<name>A0A6J4Q273_9BURK</name>
<dbReference type="EMBL" id="CADCUX010000582">
    <property type="protein sequence ID" value="CAA9432373.1"/>
    <property type="molecule type" value="Genomic_DNA"/>
</dbReference>
<evidence type="ECO:0000313" key="2">
    <source>
        <dbReference type="EMBL" id="CAA9432373.1"/>
    </source>
</evidence>
<sequence>CRTSPAPKPTCCGPWSGAAGATRPASRPWRFPTPRSACSDPRARPCTGSTAGSSASSSTCSRATSTVTRRRCAPTAPRAPRAGRA</sequence>
<feature type="region of interest" description="Disordered" evidence="1">
    <location>
        <begin position="1"/>
        <end position="85"/>
    </location>
</feature>
<feature type="non-terminal residue" evidence="2">
    <location>
        <position position="85"/>
    </location>
</feature>
<feature type="compositionally biased region" description="Low complexity" evidence="1">
    <location>
        <begin position="46"/>
        <end position="85"/>
    </location>
</feature>
<protein>
    <submittedName>
        <fullName evidence="2">Uncharacterized protein</fullName>
    </submittedName>
</protein>
<organism evidence="2">
    <name type="scientific">uncultured Ramlibacter sp</name>
    <dbReference type="NCBI Taxonomy" id="260755"/>
    <lineage>
        <taxon>Bacteria</taxon>
        <taxon>Pseudomonadati</taxon>
        <taxon>Pseudomonadota</taxon>
        <taxon>Betaproteobacteria</taxon>
        <taxon>Burkholderiales</taxon>
        <taxon>Comamonadaceae</taxon>
        <taxon>Ramlibacter</taxon>
        <taxon>environmental samples</taxon>
    </lineage>
</organism>
<accession>A0A6J4Q273</accession>
<dbReference type="AlphaFoldDB" id="A0A6J4Q273"/>